<dbReference type="Gene3D" id="1.10.3210.10">
    <property type="entry name" value="Hypothetical protein af1432"/>
    <property type="match status" value="1"/>
</dbReference>
<dbReference type="AlphaFoldDB" id="A0A2V3HT22"/>
<dbReference type="Pfam" id="PF19276">
    <property type="entry name" value="HD_assoc_2"/>
    <property type="match status" value="1"/>
</dbReference>
<dbReference type="GO" id="GO:0006203">
    <property type="term" value="P:dGTP catabolic process"/>
    <property type="evidence" value="ECO:0007669"/>
    <property type="project" value="TreeGrafter"/>
</dbReference>
<dbReference type="GO" id="GO:0008832">
    <property type="term" value="F:dGTPase activity"/>
    <property type="evidence" value="ECO:0007669"/>
    <property type="project" value="TreeGrafter"/>
</dbReference>
<dbReference type="PROSITE" id="PS51831">
    <property type="entry name" value="HD"/>
    <property type="match status" value="1"/>
</dbReference>
<evidence type="ECO:0000313" key="2">
    <source>
        <dbReference type="EMBL" id="PXF22274.1"/>
    </source>
</evidence>
<gene>
    <name evidence="2" type="ORF">CXX69_01475</name>
</gene>
<dbReference type="Pfam" id="PF01966">
    <property type="entry name" value="HD"/>
    <property type="match status" value="1"/>
</dbReference>
<reference evidence="2 3" key="1">
    <citation type="journal article" date="2015" name="Nat. Commun.">
        <title>Genomic and transcriptomic evidence for scavenging of diverse organic compounds by widespread deep-sea archaea.</title>
        <authorList>
            <person name="Li M."/>
            <person name="Baker B.J."/>
            <person name="Anantharaman K."/>
            <person name="Jain S."/>
            <person name="Breier J.A."/>
            <person name="Dick G.J."/>
        </authorList>
    </citation>
    <scope>NUCLEOTIDE SEQUENCE [LARGE SCALE GENOMIC DNA]</scope>
    <source>
        <strain evidence="2">Cayman_51_deep</strain>
    </source>
</reference>
<dbReference type="InterPro" id="IPR003607">
    <property type="entry name" value="HD/PDEase_dom"/>
</dbReference>
<comment type="caution">
    <text evidence="2">The sequence shown here is derived from an EMBL/GenBank/DDBJ whole genome shotgun (WGS) entry which is preliminary data.</text>
</comment>
<keyword evidence="2" id="KW-0378">Hydrolase</keyword>
<organism evidence="2 3">
    <name type="scientific">Candidatus Thalassarchaeum betae</name>
    <dbReference type="NCBI Taxonomy" id="2599289"/>
    <lineage>
        <taxon>Archaea</taxon>
        <taxon>Methanobacteriati</taxon>
        <taxon>Thermoplasmatota</taxon>
        <taxon>Candidatus Poseidoniia</taxon>
        <taxon>Candidatus Poseidoniales</taxon>
        <taxon>Candidatus Thalassarchaeaceae</taxon>
        <taxon>Candidatus Thalassarchaeum</taxon>
    </lineage>
</organism>
<dbReference type="PANTHER" id="PTHR11373">
    <property type="entry name" value="DEOXYNUCLEOSIDE TRIPHOSPHATE TRIPHOSPHOHYDROLASE"/>
    <property type="match status" value="1"/>
</dbReference>
<proteinExistence type="predicted"/>
<dbReference type="InterPro" id="IPR050135">
    <property type="entry name" value="dGTPase-like"/>
</dbReference>
<accession>A0A2V3HT22</accession>
<dbReference type="InterPro" id="IPR006674">
    <property type="entry name" value="HD_domain"/>
</dbReference>
<protein>
    <submittedName>
        <fullName evidence="2">Metal-dependent phosphohydrolase</fullName>
    </submittedName>
</protein>
<name>A0A2V3HT22_9ARCH</name>
<feature type="domain" description="HD" evidence="1">
    <location>
        <begin position="79"/>
        <end position="216"/>
    </location>
</feature>
<dbReference type="SUPFAM" id="SSF109604">
    <property type="entry name" value="HD-domain/PDEase-like"/>
    <property type="match status" value="1"/>
</dbReference>
<evidence type="ECO:0000313" key="3">
    <source>
        <dbReference type="Proteomes" id="UP000248161"/>
    </source>
</evidence>
<dbReference type="CDD" id="cd00077">
    <property type="entry name" value="HDc"/>
    <property type="match status" value="1"/>
</dbReference>
<dbReference type="Proteomes" id="UP000248161">
    <property type="component" value="Unassembled WGS sequence"/>
</dbReference>
<dbReference type="InterPro" id="IPR045509">
    <property type="entry name" value="HD_assoc_2"/>
</dbReference>
<dbReference type="EMBL" id="PSPG01000002">
    <property type="protein sequence ID" value="PXF22274.1"/>
    <property type="molecule type" value="Genomic_DNA"/>
</dbReference>
<dbReference type="PANTHER" id="PTHR11373:SF4">
    <property type="entry name" value="DEOXYNUCLEOSIDE TRIPHOSPHATE TRIPHOSPHOHYDROLASE SAMHD1"/>
    <property type="match status" value="1"/>
</dbReference>
<dbReference type="SMART" id="SM00471">
    <property type="entry name" value="HDc"/>
    <property type="match status" value="1"/>
</dbReference>
<evidence type="ECO:0000259" key="1">
    <source>
        <dbReference type="PROSITE" id="PS51831"/>
    </source>
</evidence>
<sequence>MYWGPAGFAKRDDSAIQGEVACRSPAGSRMKVINDAIHGQFRLDGVREDLLGTPEMNKLSHIKQLGLAHLVFPGAHHTRFEHSLGTSHIAGMMAESLGLDEHETATVQAAAMLHDVGHGPYSHTLEHILHERGGKDHMSITEGIILGDYDVLRDGEESSVPDRQRVHDILERRGLDPKEIAGLIRGPGAGGSERSLMTWTEGREDFVDQDLTLAHLIHGPVDCDQLDYLLRDSHFTGVKHGIVDHRRLIMCLERNGGDIAVEEGGLPALEGMMTARALMYSAVYFHRVTRVTEVMLSRAVERSSDQMPDSLDLQRRVDAEIWEALGGAGDYARDMIRRLKYRQLLKVCASRRREELSEGQVERLHELATNADSRRQFEDDMANRAGLPPGYVAVDVPDVKLLLAEPRISKVDVRIVGDDGRTRWLREHTPIAEALRTRQVSQSAAYVITLPGHESTVAQLAERHLFG</sequence>